<evidence type="ECO:0000313" key="2">
    <source>
        <dbReference type="EMBL" id="KAG7348812.1"/>
    </source>
</evidence>
<protein>
    <submittedName>
        <fullName evidence="2">Uncharacterized protein</fullName>
    </submittedName>
</protein>
<reference evidence="2" key="2">
    <citation type="submission" date="2021-04" db="EMBL/GenBank/DDBJ databases">
        <authorList>
            <person name="Podell S."/>
        </authorList>
    </citation>
    <scope>NUCLEOTIDE SEQUENCE</scope>
    <source>
        <strain evidence="2">Hildebrandi</strain>
    </source>
</reference>
<keyword evidence="3" id="KW-1185">Reference proteome</keyword>
<organism evidence="2 3">
    <name type="scientific">Nitzschia inconspicua</name>
    <dbReference type="NCBI Taxonomy" id="303405"/>
    <lineage>
        <taxon>Eukaryota</taxon>
        <taxon>Sar</taxon>
        <taxon>Stramenopiles</taxon>
        <taxon>Ochrophyta</taxon>
        <taxon>Bacillariophyta</taxon>
        <taxon>Bacillariophyceae</taxon>
        <taxon>Bacillariophycidae</taxon>
        <taxon>Bacillariales</taxon>
        <taxon>Bacillariaceae</taxon>
        <taxon>Nitzschia</taxon>
    </lineage>
</organism>
<proteinExistence type="predicted"/>
<reference evidence="2" key="1">
    <citation type="journal article" date="2021" name="Sci. Rep.">
        <title>Diploid genomic architecture of Nitzschia inconspicua, an elite biomass production diatom.</title>
        <authorList>
            <person name="Oliver A."/>
            <person name="Podell S."/>
            <person name="Pinowska A."/>
            <person name="Traller J.C."/>
            <person name="Smith S.R."/>
            <person name="McClure R."/>
            <person name="Beliaev A."/>
            <person name="Bohutskyi P."/>
            <person name="Hill E.A."/>
            <person name="Rabines A."/>
            <person name="Zheng H."/>
            <person name="Allen L.Z."/>
            <person name="Kuo A."/>
            <person name="Grigoriev I.V."/>
            <person name="Allen A.E."/>
            <person name="Hazlebeck D."/>
            <person name="Allen E.E."/>
        </authorList>
    </citation>
    <scope>NUCLEOTIDE SEQUENCE</scope>
    <source>
        <strain evidence="2">Hildebrandi</strain>
    </source>
</reference>
<dbReference type="EMBL" id="JAGRRH010000019">
    <property type="protein sequence ID" value="KAG7348812.1"/>
    <property type="molecule type" value="Genomic_DNA"/>
</dbReference>
<evidence type="ECO:0000313" key="3">
    <source>
        <dbReference type="Proteomes" id="UP000693970"/>
    </source>
</evidence>
<name>A0A9K3KSA0_9STRA</name>
<evidence type="ECO:0000256" key="1">
    <source>
        <dbReference type="SAM" id="MobiDB-lite"/>
    </source>
</evidence>
<comment type="caution">
    <text evidence="2">The sequence shown here is derived from an EMBL/GenBank/DDBJ whole genome shotgun (WGS) entry which is preliminary data.</text>
</comment>
<sequence>MEQWLLPWLDEAPWQVTILEINHDDRPFPSNDISDTVIQQILDHPNLKRFYAVNALWTNHTKLHPLPLGLKWFQSHRHPFSESKHDRVQQLSHWVGTRADDVKQKLIIATSQSIIRMGIAKAFVCSISGGSGHDGGKEVNASSIIQKARELIDWVDEFQFEKVFVKGQGMDIGNSKEAGSGKRVTQRHHKPLTFT</sequence>
<dbReference type="Proteomes" id="UP000693970">
    <property type="component" value="Unassembled WGS sequence"/>
</dbReference>
<feature type="compositionally biased region" description="Basic residues" evidence="1">
    <location>
        <begin position="184"/>
        <end position="195"/>
    </location>
</feature>
<accession>A0A9K3KSA0</accession>
<dbReference type="AlphaFoldDB" id="A0A9K3KSA0"/>
<feature type="region of interest" description="Disordered" evidence="1">
    <location>
        <begin position="175"/>
        <end position="195"/>
    </location>
</feature>
<gene>
    <name evidence="2" type="ORF">IV203_011409</name>
</gene>